<evidence type="ECO:0000313" key="2">
    <source>
        <dbReference type="Proteomes" id="UP001341840"/>
    </source>
</evidence>
<gene>
    <name evidence="1" type="ORF">PIB30_119178</name>
</gene>
<sequence length="196" mass="22493">MACVKWDVIQRPRSLGGLGVGDVELKNLALLFKWWWRFDKEECLLWSRVVKSCNTMEVGLMSVGGVSCGRDSGVRSDIVAAGKGNVDMLNLFQTSVEMIVGNGGRVRFWHECWLKEGVLKNRFSRLFALSNDKDYTVKDCGVWNGLTWVWTFTWRRSRRGWEDDSLKELMDILAHVGVRCNEEDSLRWTPCSSGEY</sequence>
<organism evidence="1 2">
    <name type="scientific">Stylosanthes scabra</name>
    <dbReference type="NCBI Taxonomy" id="79078"/>
    <lineage>
        <taxon>Eukaryota</taxon>
        <taxon>Viridiplantae</taxon>
        <taxon>Streptophyta</taxon>
        <taxon>Embryophyta</taxon>
        <taxon>Tracheophyta</taxon>
        <taxon>Spermatophyta</taxon>
        <taxon>Magnoliopsida</taxon>
        <taxon>eudicotyledons</taxon>
        <taxon>Gunneridae</taxon>
        <taxon>Pentapetalae</taxon>
        <taxon>rosids</taxon>
        <taxon>fabids</taxon>
        <taxon>Fabales</taxon>
        <taxon>Fabaceae</taxon>
        <taxon>Papilionoideae</taxon>
        <taxon>50 kb inversion clade</taxon>
        <taxon>dalbergioids sensu lato</taxon>
        <taxon>Dalbergieae</taxon>
        <taxon>Pterocarpus clade</taxon>
        <taxon>Stylosanthes</taxon>
    </lineage>
</organism>
<protein>
    <submittedName>
        <fullName evidence="1">Uncharacterized protein</fullName>
    </submittedName>
</protein>
<comment type="caution">
    <text evidence="1">The sequence shown here is derived from an EMBL/GenBank/DDBJ whole genome shotgun (WGS) entry which is preliminary data.</text>
</comment>
<evidence type="ECO:0000313" key="1">
    <source>
        <dbReference type="EMBL" id="MED6155460.1"/>
    </source>
</evidence>
<name>A0ABU6U2S4_9FABA</name>
<reference evidence="1 2" key="1">
    <citation type="journal article" date="2023" name="Plants (Basel)">
        <title>Bridging the Gap: Combining Genomics and Transcriptomics Approaches to Understand Stylosanthes scabra, an Orphan Legume from the Brazilian Caatinga.</title>
        <authorList>
            <person name="Ferreira-Neto J.R.C."/>
            <person name="da Silva M.D."/>
            <person name="Binneck E."/>
            <person name="de Melo N.F."/>
            <person name="da Silva R.H."/>
            <person name="de Melo A.L.T.M."/>
            <person name="Pandolfi V."/>
            <person name="Bustamante F.O."/>
            <person name="Brasileiro-Vidal A.C."/>
            <person name="Benko-Iseppon A.M."/>
        </authorList>
    </citation>
    <scope>NUCLEOTIDE SEQUENCE [LARGE SCALE GENOMIC DNA]</scope>
    <source>
        <tissue evidence="1">Leaves</tissue>
    </source>
</reference>
<accession>A0ABU6U2S4</accession>
<dbReference type="PANTHER" id="PTHR36617:SF16">
    <property type="entry name" value="OS04G0516500 PROTEIN"/>
    <property type="match status" value="1"/>
</dbReference>
<proteinExistence type="predicted"/>
<keyword evidence="2" id="KW-1185">Reference proteome</keyword>
<dbReference type="EMBL" id="JASCZI010120839">
    <property type="protein sequence ID" value="MED6155460.1"/>
    <property type="molecule type" value="Genomic_DNA"/>
</dbReference>
<dbReference type="PANTHER" id="PTHR36617">
    <property type="entry name" value="PROTEIN, PUTATIVE-RELATED"/>
    <property type="match status" value="1"/>
</dbReference>
<dbReference type="Proteomes" id="UP001341840">
    <property type="component" value="Unassembled WGS sequence"/>
</dbReference>